<dbReference type="InterPro" id="IPR013325">
    <property type="entry name" value="RNA_pol_sigma_r2"/>
</dbReference>
<keyword evidence="2" id="KW-0805">Transcription regulation</keyword>
<dbReference type="AlphaFoldDB" id="A0A4P6ZX87"/>
<keyword evidence="3" id="KW-0731">Sigma factor</keyword>
<dbReference type="InterPro" id="IPR007627">
    <property type="entry name" value="RNA_pol_sigma70_r2"/>
</dbReference>
<sequence>MRDLDLVISAINGNEKAFEALIKSENEKLYRTAFLYVRNKEDALDVLQETIYKAFVSIKKLKSPEYFNTWLTKILIRTAYDLIRKKKKEVLKNNINYVVESTYDMDWKMDLSRAISMLKQDYQTVIILFYYHDLPIQCIAETMERPENTVKTYLSRAKVDLKKIIEGGNKYEQKAT</sequence>
<dbReference type="GO" id="GO:0006352">
    <property type="term" value="P:DNA-templated transcription initiation"/>
    <property type="evidence" value="ECO:0007669"/>
    <property type="project" value="InterPro"/>
</dbReference>
<evidence type="ECO:0000313" key="8">
    <source>
        <dbReference type="Proteomes" id="UP000294292"/>
    </source>
</evidence>
<name>A0A4P6ZX87_9BACL</name>
<dbReference type="Proteomes" id="UP000294292">
    <property type="component" value="Chromosome"/>
</dbReference>
<dbReference type="InterPro" id="IPR039425">
    <property type="entry name" value="RNA_pol_sigma-70-like"/>
</dbReference>
<evidence type="ECO:0000256" key="3">
    <source>
        <dbReference type="ARBA" id="ARBA00023082"/>
    </source>
</evidence>
<evidence type="ECO:0000256" key="1">
    <source>
        <dbReference type="ARBA" id="ARBA00010641"/>
    </source>
</evidence>
<dbReference type="Gene3D" id="1.10.1740.10">
    <property type="match status" value="1"/>
</dbReference>
<dbReference type="Pfam" id="PF08281">
    <property type="entry name" value="Sigma70_r4_2"/>
    <property type="match status" value="1"/>
</dbReference>
<protein>
    <submittedName>
        <fullName evidence="7">Sigma-70 family RNA polymerase sigma factor</fullName>
    </submittedName>
</protein>
<reference evidence="7 8" key="1">
    <citation type="submission" date="2019-03" db="EMBL/GenBank/DDBJ databases">
        <title>Complete genome sequence of Paenisporosarcina antarctica CGMCC 1.6503T.</title>
        <authorList>
            <person name="Rong J.-C."/>
            <person name="Chi N.-Y."/>
            <person name="Zhang Q.-F."/>
        </authorList>
    </citation>
    <scope>NUCLEOTIDE SEQUENCE [LARGE SCALE GENOMIC DNA]</scope>
    <source>
        <strain evidence="7 8">CGMCC 1.6503</strain>
    </source>
</reference>
<dbReference type="NCBIfam" id="TIGR02954">
    <property type="entry name" value="Sig70_famx3"/>
    <property type="match status" value="1"/>
</dbReference>
<dbReference type="GO" id="GO:0003677">
    <property type="term" value="F:DNA binding"/>
    <property type="evidence" value="ECO:0007669"/>
    <property type="project" value="InterPro"/>
</dbReference>
<dbReference type="Gene3D" id="1.10.10.10">
    <property type="entry name" value="Winged helix-like DNA-binding domain superfamily/Winged helix DNA-binding domain"/>
    <property type="match status" value="1"/>
</dbReference>
<dbReference type="Pfam" id="PF04542">
    <property type="entry name" value="Sigma70_r2"/>
    <property type="match status" value="1"/>
</dbReference>
<feature type="domain" description="RNA polymerase sigma factor 70 region 4 type 2" evidence="6">
    <location>
        <begin position="109"/>
        <end position="160"/>
    </location>
</feature>
<dbReference type="OrthoDB" id="9782703at2"/>
<evidence type="ECO:0000259" key="6">
    <source>
        <dbReference type="Pfam" id="PF08281"/>
    </source>
</evidence>
<dbReference type="PANTHER" id="PTHR43133:SF51">
    <property type="entry name" value="RNA POLYMERASE SIGMA FACTOR"/>
    <property type="match status" value="1"/>
</dbReference>
<dbReference type="NCBIfam" id="TIGR02937">
    <property type="entry name" value="sigma70-ECF"/>
    <property type="match status" value="1"/>
</dbReference>
<comment type="similarity">
    <text evidence="1">Belongs to the sigma-70 factor family. ECF subfamily.</text>
</comment>
<dbReference type="InterPro" id="IPR036388">
    <property type="entry name" value="WH-like_DNA-bd_sf"/>
</dbReference>
<dbReference type="PANTHER" id="PTHR43133">
    <property type="entry name" value="RNA POLYMERASE ECF-TYPE SIGMA FACTO"/>
    <property type="match status" value="1"/>
</dbReference>
<dbReference type="EMBL" id="CP038015">
    <property type="protein sequence ID" value="QBP41012.1"/>
    <property type="molecule type" value="Genomic_DNA"/>
</dbReference>
<dbReference type="KEGG" id="panc:E2636_07690"/>
<evidence type="ECO:0000259" key="5">
    <source>
        <dbReference type="Pfam" id="PF04542"/>
    </source>
</evidence>
<accession>A0A4P6ZX87</accession>
<evidence type="ECO:0000256" key="4">
    <source>
        <dbReference type="ARBA" id="ARBA00023163"/>
    </source>
</evidence>
<dbReference type="RefSeq" id="WP_134209672.1">
    <property type="nucleotide sequence ID" value="NZ_CP038015.1"/>
</dbReference>
<keyword evidence="4" id="KW-0804">Transcription</keyword>
<organism evidence="7 8">
    <name type="scientific">Paenisporosarcina antarctica</name>
    <dbReference type="NCBI Taxonomy" id="417367"/>
    <lineage>
        <taxon>Bacteria</taxon>
        <taxon>Bacillati</taxon>
        <taxon>Bacillota</taxon>
        <taxon>Bacilli</taxon>
        <taxon>Bacillales</taxon>
        <taxon>Caryophanaceae</taxon>
        <taxon>Paenisporosarcina</taxon>
    </lineage>
</organism>
<gene>
    <name evidence="7" type="ORF">E2636_07690</name>
</gene>
<dbReference type="SUPFAM" id="SSF88946">
    <property type="entry name" value="Sigma2 domain of RNA polymerase sigma factors"/>
    <property type="match status" value="1"/>
</dbReference>
<dbReference type="GO" id="GO:0016987">
    <property type="term" value="F:sigma factor activity"/>
    <property type="evidence" value="ECO:0007669"/>
    <property type="project" value="UniProtKB-KW"/>
</dbReference>
<dbReference type="InterPro" id="IPR014284">
    <property type="entry name" value="RNA_pol_sigma-70_dom"/>
</dbReference>
<keyword evidence="8" id="KW-1185">Reference proteome</keyword>
<dbReference type="InterPro" id="IPR013249">
    <property type="entry name" value="RNA_pol_sigma70_r4_t2"/>
</dbReference>
<dbReference type="InterPro" id="IPR014300">
    <property type="entry name" value="RNA_pol_sigma-V"/>
</dbReference>
<dbReference type="SUPFAM" id="SSF88659">
    <property type="entry name" value="Sigma3 and sigma4 domains of RNA polymerase sigma factors"/>
    <property type="match status" value="1"/>
</dbReference>
<evidence type="ECO:0000256" key="2">
    <source>
        <dbReference type="ARBA" id="ARBA00023015"/>
    </source>
</evidence>
<feature type="domain" description="RNA polymerase sigma-70 region 2" evidence="5">
    <location>
        <begin position="22"/>
        <end position="88"/>
    </location>
</feature>
<proteinExistence type="inferred from homology"/>
<evidence type="ECO:0000313" key="7">
    <source>
        <dbReference type="EMBL" id="QBP41012.1"/>
    </source>
</evidence>
<dbReference type="InterPro" id="IPR013324">
    <property type="entry name" value="RNA_pol_sigma_r3/r4-like"/>
</dbReference>